<dbReference type="EMBL" id="JAPCHY010000008">
    <property type="protein sequence ID" value="MCW4472950.1"/>
    <property type="molecule type" value="Genomic_DNA"/>
</dbReference>
<proteinExistence type="predicted"/>
<dbReference type="RefSeq" id="WP_265127936.1">
    <property type="nucleotide sequence ID" value="NZ_JAPCHY010000008.1"/>
</dbReference>
<dbReference type="Proteomes" id="UP001209922">
    <property type="component" value="Unassembled WGS sequence"/>
</dbReference>
<protein>
    <recommendedName>
        <fullName evidence="3">Secreted protein</fullName>
    </recommendedName>
</protein>
<evidence type="ECO:0000313" key="1">
    <source>
        <dbReference type="EMBL" id="MCW4472950.1"/>
    </source>
</evidence>
<sequence length="317" mass="32934">MLPALPRKTWFLLLPAALMLVAVGYGVGGGSAARSGLAGFTTASPPPVAASAALPEAIAIERVRERPVAVGPGLPLDLRAAFEGDTDLYEYARQLRLAGEAGNAEARWMASRVYDYCAAYAMDPAGYALDNGTLAALGLEAAPGLVAARERVGHRCAGFVAADGLGRALVMSQRKLAAEGGNLAAEASLLAQGEPLQDDADYRRGLVERVLESQDPEAFLALSPAMGAAASSDDAYQGLVAGNRFAELAWQMAACELGLACGPDSVLMNSYCANGGICSQDPGQDFISFVFDAAVPRQGAEKMNELVKRLRGGRGGR</sequence>
<accession>A0ABT3JWT7</accession>
<organism evidence="1 2">
    <name type="scientific">Xanthomonas chitinilytica</name>
    <dbReference type="NCBI Taxonomy" id="2989819"/>
    <lineage>
        <taxon>Bacteria</taxon>
        <taxon>Pseudomonadati</taxon>
        <taxon>Pseudomonadota</taxon>
        <taxon>Gammaproteobacteria</taxon>
        <taxon>Lysobacterales</taxon>
        <taxon>Lysobacteraceae</taxon>
        <taxon>Xanthomonas</taxon>
    </lineage>
</organism>
<gene>
    <name evidence="1" type="ORF">OK345_10585</name>
</gene>
<name>A0ABT3JWT7_9XANT</name>
<keyword evidence="2" id="KW-1185">Reference proteome</keyword>
<comment type="caution">
    <text evidence="1">The sequence shown here is derived from an EMBL/GenBank/DDBJ whole genome shotgun (WGS) entry which is preliminary data.</text>
</comment>
<evidence type="ECO:0000313" key="2">
    <source>
        <dbReference type="Proteomes" id="UP001209922"/>
    </source>
</evidence>
<reference evidence="1 2" key="1">
    <citation type="submission" date="2022-10" db="EMBL/GenBank/DDBJ databases">
        <title>Xanthomonas sp. H13-6.</title>
        <authorList>
            <person name="Liu X."/>
            <person name="Deng Z."/>
            <person name="Jiang Y."/>
            <person name="Yu T."/>
            <person name="Ai J."/>
        </authorList>
    </citation>
    <scope>NUCLEOTIDE SEQUENCE [LARGE SCALE GENOMIC DNA]</scope>
    <source>
        <strain evidence="1 2">H13-6</strain>
    </source>
</reference>
<evidence type="ECO:0008006" key="3">
    <source>
        <dbReference type="Google" id="ProtNLM"/>
    </source>
</evidence>